<dbReference type="CDD" id="cd02976">
    <property type="entry name" value="NrdH"/>
    <property type="match status" value="1"/>
</dbReference>
<sequence>MEKYKNIIVYSSPDCAYCYTLKEYLKSKDVAYGEANIYDDVVEYENMKKFSGQDSVPVLFCDGKFVIGWDKEKVNELLGL</sequence>
<dbReference type="InterPro" id="IPR051548">
    <property type="entry name" value="Grx-like_ET"/>
</dbReference>
<evidence type="ECO:0000313" key="2">
    <source>
        <dbReference type="EMBL" id="KKQ69419.1"/>
    </source>
</evidence>
<accession>A0A0G0M6W7</accession>
<dbReference type="PANTHER" id="PTHR34386:SF1">
    <property type="entry name" value="GLUTAREDOXIN-LIKE PROTEIN NRDH"/>
    <property type="match status" value="1"/>
</dbReference>
<evidence type="ECO:0000313" key="3">
    <source>
        <dbReference type="Proteomes" id="UP000034022"/>
    </source>
</evidence>
<gene>
    <name evidence="2" type="ORF">US91_C0014G0010</name>
</gene>
<dbReference type="AlphaFoldDB" id="A0A0G0M6W7"/>
<name>A0A0G0M6W7_9BACT</name>
<dbReference type="SUPFAM" id="SSF52833">
    <property type="entry name" value="Thioredoxin-like"/>
    <property type="match status" value="1"/>
</dbReference>
<dbReference type="PANTHER" id="PTHR34386">
    <property type="entry name" value="GLUTAREDOXIN"/>
    <property type="match status" value="1"/>
</dbReference>
<dbReference type="Gene3D" id="3.40.30.10">
    <property type="entry name" value="Glutaredoxin"/>
    <property type="match status" value="1"/>
</dbReference>
<comment type="caution">
    <text evidence="2">The sequence shown here is derived from an EMBL/GenBank/DDBJ whole genome shotgun (WGS) entry which is preliminary data.</text>
</comment>
<dbReference type="GO" id="GO:0045454">
    <property type="term" value="P:cell redox homeostasis"/>
    <property type="evidence" value="ECO:0007669"/>
    <property type="project" value="TreeGrafter"/>
</dbReference>
<proteinExistence type="predicted"/>
<dbReference type="Proteomes" id="UP000034022">
    <property type="component" value="Unassembled WGS sequence"/>
</dbReference>
<dbReference type="InterPro" id="IPR002109">
    <property type="entry name" value="Glutaredoxin"/>
</dbReference>
<dbReference type="GO" id="GO:0009055">
    <property type="term" value="F:electron transfer activity"/>
    <property type="evidence" value="ECO:0007669"/>
    <property type="project" value="TreeGrafter"/>
</dbReference>
<dbReference type="EMBL" id="LBUU01000014">
    <property type="protein sequence ID" value="KKQ69419.1"/>
    <property type="molecule type" value="Genomic_DNA"/>
</dbReference>
<protein>
    <submittedName>
        <fullName evidence="2">Glutaredoxin-like protein</fullName>
    </submittedName>
</protein>
<evidence type="ECO:0000259" key="1">
    <source>
        <dbReference type="Pfam" id="PF00462"/>
    </source>
</evidence>
<organism evidence="2 3">
    <name type="scientific">Candidatus Falkowbacteria bacterium GW2011_GWE1_38_31</name>
    <dbReference type="NCBI Taxonomy" id="1618638"/>
    <lineage>
        <taxon>Bacteria</taxon>
        <taxon>Candidatus Falkowiibacteriota</taxon>
    </lineage>
</organism>
<dbReference type="InterPro" id="IPR036249">
    <property type="entry name" value="Thioredoxin-like_sf"/>
</dbReference>
<reference evidence="2 3" key="1">
    <citation type="journal article" date="2015" name="Nature">
        <title>rRNA introns, odd ribosomes, and small enigmatic genomes across a large radiation of phyla.</title>
        <authorList>
            <person name="Brown C.T."/>
            <person name="Hug L.A."/>
            <person name="Thomas B.C."/>
            <person name="Sharon I."/>
            <person name="Castelle C.J."/>
            <person name="Singh A."/>
            <person name="Wilkins M.J."/>
            <person name="Williams K.H."/>
            <person name="Banfield J.F."/>
        </authorList>
    </citation>
    <scope>NUCLEOTIDE SEQUENCE [LARGE SCALE GENOMIC DNA]</scope>
</reference>
<dbReference type="Pfam" id="PF00462">
    <property type="entry name" value="Glutaredoxin"/>
    <property type="match status" value="1"/>
</dbReference>
<feature type="domain" description="Glutaredoxin" evidence="1">
    <location>
        <begin position="7"/>
        <end position="66"/>
    </location>
</feature>
<dbReference type="PROSITE" id="PS51354">
    <property type="entry name" value="GLUTAREDOXIN_2"/>
    <property type="match status" value="1"/>
</dbReference>